<dbReference type="EMBL" id="HBUE01066928">
    <property type="protein sequence ID" value="CAG6471051.1"/>
    <property type="molecule type" value="Transcribed_RNA"/>
</dbReference>
<dbReference type="EMBL" id="HBUE01066921">
    <property type="protein sequence ID" value="CAG6471041.1"/>
    <property type="molecule type" value="Transcribed_RNA"/>
</dbReference>
<organism evidence="2">
    <name type="scientific">Culex pipiens</name>
    <name type="common">House mosquito</name>
    <dbReference type="NCBI Taxonomy" id="7175"/>
    <lineage>
        <taxon>Eukaryota</taxon>
        <taxon>Metazoa</taxon>
        <taxon>Ecdysozoa</taxon>
        <taxon>Arthropoda</taxon>
        <taxon>Hexapoda</taxon>
        <taxon>Insecta</taxon>
        <taxon>Pterygota</taxon>
        <taxon>Neoptera</taxon>
        <taxon>Endopterygota</taxon>
        <taxon>Diptera</taxon>
        <taxon>Nematocera</taxon>
        <taxon>Culicoidea</taxon>
        <taxon>Culicidae</taxon>
        <taxon>Culicinae</taxon>
        <taxon>Culicini</taxon>
        <taxon>Culex</taxon>
        <taxon>Culex</taxon>
    </lineage>
</organism>
<dbReference type="EMBL" id="HBUE01270734">
    <property type="protein sequence ID" value="CAG6563808.1"/>
    <property type="molecule type" value="Transcribed_RNA"/>
</dbReference>
<name>A0A8D8J419_CULPI</name>
<feature type="compositionally biased region" description="Low complexity" evidence="1">
    <location>
        <begin position="76"/>
        <end position="91"/>
    </location>
</feature>
<feature type="region of interest" description="Disordered" evidence="1">
    <location>
        <begin position="1"/>
        <end position="133"/>
    </location>
</feature>
<dbReference type="EMBL" id="HBUE01066922">
    <property type="protein sequence ID" value="CAG6471043.1"/>
    <property type="molecule type" value="Transcribed_RNA"/>
</dbReference>
<sequence length="165" mass="17370">MSNGHAALLEQVVIGGHETRRSTSQRGSRGKSRSVSPGTRAVGASQVHDYVNSAPGSRFLEDTTRSIPAIPPPPQQQSRFQKQQQFFSVQPATTTTGDSDPYGKEFDAIGSRVPAANPPSTGSRINGRVIPPAARPEVRKELAAASIPPRLRNGFVPSSSGSGGV</sequence>
<dbReference type="EMBL" id="HBUE01066923">
    <property type="protein sequence ID" value="CAG6471045.1"/>
    <property type="molecule type" value="Transcribed_RNA"/>
</dbReference>
<evidence type="ECO:0000256" key="1">
    <source>
        <dbReference type="SAM" id="MobiDB-lite"/>
    </source>
</evidence>
<proteinExistence type="predicted"/>
<dbReference type="EMBL" id="HBUE01066926">
    <property type="protein sequence ID" value="CAG6471048.1"/>
    <property type="molecule type" value="Transcribed_RNA"/>
</dbReference>
<reference evidence="2" key="1">
    <citation type="submission" date="2021-05" db="EMBL/GenBank/DDBJ databases">
        <authorList>
            <person name="Alioto T."/>
            <person name="Alioto T."/>
            <person name="Gomez Garrido J."/>
        </authorList>
    </citation>
    <scope>NUCLEOTIDE SEQUENCE</scope>
</reference>
<evidence type="ECO:0000313" key="2">
    <source>
        <dbReference type="EMBL" id="CAG6563808.1"/>
    </source>
</evidence>
<dbReference type="EMBL" id="HBUE01165446">
    <property type="protein sequence ID" value="CAG6512355.1"/>
    <property type="molecule type" value="Transcribed_RNA"/>
</dbReference>
<feature type="compositionally biased region" description="Low complexity" evidence="1">
    <location>
        <begin position="22"/>
        <end position="38"/>
    </location>
</feature>
<accession>A0A8D8J419</accession>
<protein>
    <submittedName>
        <fullName evidence="2">(northern house mosquito) hypothetical protein</fullName>
    </submittedName>
</protein>
<dbReference type="AlphaFoldDB" id="A0A8D8J419"/>